<dbReference type="SUPFAM" id="SSF51430">
    <property type="entry name" value="NAD(P)-linked oxidoreductase"/>
    <property type="match status" value="1"/>
</dbReference>
<dbReference type="EMBL" id="CP001034">
    <property type="protein sequence ID" value="ACB84171.1"/>
    <property type="molecule type" value="Genomic_DNA"/>
</dbReference>
<reference evidence="4 5" key="1">
    <citation type="submission" date="2008-04" db="EMBL/GenBank/DDBJ databases">
        <title>Complete sequence of chromosome of Natranaerobius thermophilus JW/NM-WN-LF.</title>
        <authorList>
            <consortium name="US DOE Joint Genome Institute"/>
            <person name="Copeland A."/>
            <person name="Lucas S."/>
            <person name="Lapidus A."/>
            <person name="Glavina del Rio T."/>
            <person name="Dalin E."/>
            <person name="Tice H."/>
            <person name="Bruce D."/>
            <person name="Goodwin L."/>
            <person name="Pitluck S."/>
            <person name="Chertkov O."/>
            <person name="Brettin T."/>
            <person name="Detter J.C."/>
            <person name="Han C."/>
            <person name="Kuske C.R."/>
            <person name="Schmutz J."/>
            <person name="Larimer F."/>
            <person name="Land M."/>
            <person name="Hauser L."/>
            <person name="Kyrpides N."/>
            <person name="Lykidis A."/>
            <person name="Mesbah N.M."/>
            <person name="Wiegel J."/>
        </authorList>
    </citation>
    <scope>NUCLEOTIDE SEQUENCE [LARGE SCALE GENOMIC DNA]</scope>
    <source>
        <strain evidence="5">ATCC BAA-1301 / DSM 18059 / JW/NM-WN-LF</strain>
    </source>
</reference>
<dbReference type="CDD" id="cd19100">
    <property type="entry name" value="AKR_unchar"/>
    <property type="match status" value="1"/>
</dbReference>
<dbReference type="Pfam" id="PF00248">
    <property type="entry name" value="Aldo_ket_red"/>
    <property type="match status" value="1"/>
</dbReference>
<dbReference type="HOGENOM" id="CLU_023205_3_0_9"/>
<dbReference type="InterPro" id="IPR023210">
    <property type="entry name" value="NADP_OxRdtase_dom"/>
</dbReference>
<dbReference type="InterPro" id="IPR020471">
    <property type="entry name" value="AKR"/>
</dbReference>
<feature type="compositionally biased region" description="Basic and acidic residues" evidence="1">
    <location>
        <begin position="32"/>
        <end position="68"/>
    </location>
</feature>
<dbReference type="RefSeq" id="WP_012447057.1">
    <property type="nucleotide sequence ID" value="NC_010718.1"/>
</dbReference>
<dbReference type="KEGG" id="nth:Nther_0576"/>
<dbReference type="Gene3D" id="3.20.20.100">
    <property type="entry name" value="NADP-dependent oxidoreductase domain"/>
    <property type="match status" value="1"/>
</dbReference>
<evidence type="ECO:0000313" key="4">
    <source>
        <dbReference type="EMBL" id="ACB84171.1"/>
    </source>
</evidence>
<sequence length="351" mass="39531">MTISRRTFLKIGGVVIAGSVIYVINSEIFPEKDQDSSPHYNNLKDNEDSVKLNADKNKDPNPANKEHQNMIPRRKLGKTERSVSLLGLGGGGILAQEGNESQEEIQELIQKAVDNGINFIDTAPTYGPSEENIGTALEGLAIDRSELFIATKTLSRSYDETMKLVEESLNRLKTDYIDLYQIHGINGQEDLEEAFSQDGSIQALEKLKQEGVIKSTGVSGHREPRVLMDALEEYDFDCIMMPLNAGDIHDRPFQTKLLNKARDRNMGIIAMKVMAYGNIFNEEGIRKAEQALSYTCSFPISTAIIGISQINQLEDNIQILKNFSPLENHDLEKLEQLTEHYQDKINHFRDW</sequence>
<dbReference type="GO" id="GO:0016491">
    <property type="term" value="F:oxidoreductase activity"/>
    <property type="evidence" value="ECO:0007669"/>
    <property type="project" value="InterPro"/>
</dbReference>
<keyword evidence="2" id="KW-1133">Transmembrane helix</keyword>
<evidence type="ECO:0000256" key="1">
    <source>
        <dbReference type="SAM" id="MobiDB-lite"/>
    </source>
</evidence>
<evidence type="ECO:0000256" key="2">
    <source>
        <dbReference type="SAM" id="Phobius"/>
    </source>
</evidence>
<accession>B2A6N8</accession>
<name>B2A6N8_NATTJ</name>
<proteinExistence type="predicted"/>
<feature type="region of interest" description="Disordered" evidence="1">
    <location>
        <begin position="32"/>
        <end position="76"/>
    </location>
</feature>
<dbReference type="Proteomes" id="UP000001683">
    <property type="component" value="Chromosome"/>
</dbReference>
<dbReference type="eggNOG" id="COG0667">
    <property type="taxonomic scope" value="Bacteria"/>
</dbReference>
<keyword evidence="5" id="KW-1185">Reference proteome</keyword>
<reference evidence="4 5" key="2">
    <citation type="journal article" date="2011" name="J. Bacteriol.">
        <title>Complete genome sequence of the anaerobic, halophilic alkalithermophile Natranaerobius thermophilus JW/NM-WN-LF.</title>
        <authorList>
            <person name="Zhao B."/>
            <person name="Mesbah N.M."/>
            <person name="Dalin E."/>
            <person name="Goodwin L."/>
            <person name="Nolan M."/>
            <person name="Pitluck S."/>
            <person name="Chertkov O."/>
            <person name="Brettin T.S."/>
            <person name="Han J."/>
            <person name="Larimer F.W."/>
            <person name="Land M.L."/>
            <person name="Hauser L."/>
            <person name="Kyrpides N."/>
            <person name="Wiegel J."/>
        </authorList>
    </citation>
    <scope>NUCLEOTIDE SEQUENCE [LARGE SCALE GENOMIC DNA]</scope>
    <source>
        <strain evidence="5">ATCC BAA-1301 / DSM 18059 / JW/NM-WN-LF</strain>
    </source>
</reference>
<dbReference type="InParanoid" id="B2A6N8"/>
<evidence type="ECO:0000313" key="5">
    <source>
        <dbReference type="Proteomes" id="UP000001683"/>
    </source>
</evidence>
<dbReference type="PANTHER" id="PTHR43312:SF1">
    <property type="entry name" value="NADP-DEPENDENT OXIDOREDUCTASE DOMAIN-CONTAINING PROTEIN"/>
    <property type="match status" value="1"/>
</dbReference>
<feature type="transmembrane region" description="Helical" evidence="2">
    <location>
        <begin position="7"/>
        <end position="24"/>
    </location>
</feature>
<keyword evidence="2" id="KW-0812">Transmembrane</keyword>
<dbReference type="STRING" id="457570.Nther_0576"/>
<dbReference type="InterPro" id="IPR036812">
    <property type="entry name" value="NAD(P)_OxRdtase_dom_sf"/>
</dbReference>
<dbReference type="PRINTS" id="PR00069">
    <property type="entry name" value="ALDKETRDTASE"/>
</dbReference>
<protein>
    <submittedName>
        <fullName evidence="4">Aldo/keto reductase</fullName>
    </submittedName>
</protein>
<dbReference type="InterPro" id="IPR053135">
    <property type="entry name" value="AKR2_Oxidoreductase"/>
</dbReference>
<evidence type="ECO:0000259" key="3">
    <source>
        <dbReference type="Pfam" id="PF00248"/>
    </source>
</evidence>
<feature type="domain" description="NADP-dependent oxidoreductase" evidence="3">
    <location>
        <begin position="86"/>
        <end position="278"/>
    </location>
</feature>
<dbReference type="AlphaFoldDB" id="B2A6N8"/>
<keyword evidence="2" id="KW-0472">Membrane</keyword>
<organism evidence="4 5">
    <name type="scientific">Natranaerobius thermophilus (strain ATCC BAA-1301 / DSM 18059 / JW/NM-WN-LF)</name>
    <dbReference type="NCBI Taxonomy" id="457570"/>
    <lineage>
        <taxon>Bacteria</taxon>
        <taxon>Bacillati</taxon>
        <taxon>Bacillota</taxon>
        <taxon>Clostridia</taxon>
        <taxon>Natranaerobiales</taxon>
        <taxon>Natranaerobiaceae</taxon>
        <taxon>Natranaerobius</taxon>
    </lineage>
</organism>
<dbReference type="PANTHER" id="PTHR43312">
    <property type="entry name" value="D-THREO-ALDOSE 1-DEHYDROGENASE"/>
    <property type="match status" value="1"/>
</dbReference>
<gene>
    <name evidence="4" type="ordered locus">Nther_0576</name>
</gene>